<feature type="domain" description="UvrD-like helicase C-terminal" evidence="17">
    <location>
        <begin position="487"/>
        <end position="735"/>
    </location>
</feature>
<dbReference type="GO" id="GO:0004386">
    <property type="term" value="F:helicase activity"/>
    <property type="evidence" value="ECO:0007669"/>
    <property type="project" value="UniProtKB-KW"/>
</dbReference>
<evidence type="ECO:0000256" key="4">
    <source>
        <dbReference type="ARBA" id="ARBA00022801"/>
    </source>
</evidence>
<dbReference type="InterPro" id="IPR014017">
    <property type="entry name" value="DNA_helicase_UvrD-like_C"/>
</dbReference>
<dbReference type="RefSeq" id="WP_188458403.1">
    <property type="nucleotide sequence ID" value="NZ_BMGM01000005.1"/>
</dbReference>
<comment type="catalytic activity">
    <reaction evidence="11">
        <text>Couples ATP hydrolysis with the unwinding of duplex DNA by translocating in the 3'-5' direction.</text>
        <dbReference type="EC" id="5.6.2.4"/>
    </reaction>
</comment>
<dbReference type="InterPro" id="IPR000595">
    <property type="entry name" value="cNMP-bd_dom"/>
</dbReference>
<keyword evidence="1" id="KW-0540">Nuclease</keyword>
<keyword evidence="7 14" id="KW-0067">ATP-binding</keyword>
<keyword evidence="9" id="KW-0234">DNA repair</keyword>
<protein>
    <recommendedName>
        <fullName evidence="12">DNA 3'-5' helicase</fullName>
        <ecNumber evidence="12">5.6.2.4</ecNumber>
    </recommendedName>
</protein>
<name>A0ABQ1SHI6_9FLAO</name>
<reference evidence="19" key="1">
    <citation type="journal article" date="2019" name="Int. J. Syst. Evol. Microbiol.">
        <title>The Global Catalogue of Microorganisms (GCM) 10K type strain sequencing project: providing services to taxonomists for standard genome sequencing and annotation.</title>
        <authorList>
            <consortium name="The Broad Institute Genomics Platform"/>
            <consortium name="The Broad Institute Genome Sequencing Center for Infectious Disease"/>
            <person name="Wu L."/>
            <person name="Ma J."/>
        </authorList>
    </citation>
    <scope>NUCLEOTIDE SEQUENCE [LARGE SCALE GENOMIC DNA]</scope>
    <source>
        <strain evidence="19">CGMCC 1.12931</strain>
    </source>
</reference>
<feature type="domain" description="UvrD-like helicase ATP-binding" evidence="16">
    <location>
        <begin position="1"/>
        <end position="470"/>
    </location>
</feature>
<sequence length="1042" mass="119275">MEKSSPFVIYNASAGSGKTFTLTVDYLSILLLAKDPFAFQRVLAITFTNKAVGEMKSRVLEHLIAFSKTEIPDDKKALYEQVKAKTQLTDEAISEKAGQILKHLLANYAAFEISTIDAFTQRIIRTFAKDLGLTNNFEIELETQVILEEAVDRVIDKAGEDEQLTQVLVDFALEKTEEDKSGNISKDVFEASKLLLKEQDAEPIAALQALRLSAFIKHKKALKQKEKDLLKKLNDIGKGFFELLENHQIEASSFTRGSIPKYFEKLNNENPSLSFNTKWQDEIETTAFYNKSTAEDQKASIDALRDEIVQLYKQSKQTYFEHNYTQKIKSYITQLSLLNVVQQELADIKTERNLVLISDFNKKISEQVKQQPAPFIYERLGERFQHYFIDEFQDTSSMQWENLIPLVEEALVIAHPEYGHGSLSLIGDAKQSIYAWRGGDAQQFINLSNGQTPFPIEVTAKSLDYNYRSEQEIIQFNNAFFEFVAASIEVPEVQALYSQAAQKSPKKEQLGKVSIDFSPIQNAEEALEVFPQKVVRCIQTRMASNEVQYKDFCVLVRKKKQGIAVAKALNEVQIPIISSETLLISNSKEVQFLIALLKCLENENNQEEAYLLLDYLLNERQFSTTEKHNFLAEAFQQKNIWNSIAELGFAFSPLKCAALPIYDAVEYTIHCFLDLEKADAYLQFFLDEVFAFSNKQAGDLQSFLVYWERVQDNKSISAPEGENAVQIMTIHKSKGLQFSIVLFPFATEKMDDTNLEKFWIPTENPEMPFVLASGKSTIYKELDQEKAKIYTELKNKTTFNSINLLYVALTRAAKEMYIFSAYKENKNGIGFVENSYSAMFYEFLQVRGDWEEDKFQYHFGNDFIFPAPTETAKHNLQLQFNRPNTHLSLLTNAANLFNDELQLAIERGNILHELMANIKGKADVLLALNKGILAGWIAKDEAQLYQDWLQQITMHPDLTAYFETDWQILNEQEIAYQQQLFRPDRICLKGKTAVIIDYKTGSPNANHQQQIKTYQIAVEALGYQVEKTFLVYLNDNLEVVEV</sequence>
<evidence type="ECO:0000256" key="11">
    <source>
        <dbReference type="ARBA" id="ARBA00034617"/>
    </source>
</evidence>
<dbReference type="PROSITE" id="PS51198">
    <property type="entry name" value="UVRD_HELICASE_ATP_BIND"/>
    <property type="match status" value="1"/>
</dbReference>
<accession>A0ABQ1SHI6</accession>
<dbReference type="Pfam" id="PF00580">
    <property type="entry name" value="UvrD-helicase"/>
    <property type="match status" value="1"/>
</dbReference>
<evidence type="ECO:0000259" key="16">
    <source>
        <dbReference type="PROSITE" id="PS51198"/>
    </source>
</evidence>
<dbReference type="Proteomes" id="UP000599179">
    <property type="component" value="Unassembled WGS sequence"/>
</dbReference>
<comment type="catalytic activity">
    <reaction evidence="13">
        <text>ATP + H2O = ADP + phosphate + H(+)</text>
        <dbReference type="Rhea" id="RHEA:13065"/>
        <dbReference type="ChEBI" id="CHEBI:15377"/>
        <dbReference type="ChEBI" id="CHEBI:15378"/>
        <dbReference type="ChEBI" id="CHEBI:30616"/>
        <dbReference type="ChEBI" id="CHEBI:43474"/>
        <dbReference type="ChEBI" id="CHEBI:456216"/>
        <dbReference type="EC" id="5.6.2.4"/>
    </reaction>
</comment>
<keyword evidence="6" id="KW-0269">Exonuclease</keyword>
<evidence type="ECO:0000256" key="2">
    <source>
        <dbReference type="ARBA" id="ARBA00022741"/>
    </source>
</evidence>
<dbReference type="Gene3D" id="3.90.320.10">
    <property type="match status" value="1"/>
</dbReference>
<dbReference type="PANTHER" id="PTHR11070">
    <property type="entry name" value="UVRD / RECB / PCRA DNA HELICASE FAMILY MEMBER"/>
    <property type="match status" value="1"/>
</dbReference>
<dbReference type="InterPro" id="IPR014016">
    <property type="entry name" value="UvrD-like_ATP-bd"/>
</dbReference>
<evidence type="ECO:0000259" key="17">
    <source>
        <dbReference type="PROSITE" id="PS51217"/>
    </source>
</evidence>
<evidence type="ECO:0000256" key="1">
    <source>
        <dbReference type="ARBA" id="ARBA00022722"/>
    </source>
</evidence>
<organism evidence="18 19">
    <name type="scientific">Psychroflexus planctonicus</name>
    <dbReference type="NCBI Taxonomy" id="1526575"/>
    <lineage>
        <taxon>Bacteria</taxon>
        <taxon>Pseudomonadati</taxon>
        <taxon>Bacteroidota</taxon>
        <taxon>Flavobacteriia</taxon>
        <taxon>Flavobacteriales</taxon>
        <taxon>Flavobacteriaceae</taxon>
        <taxon>Psychroflexus</taxon>
    </lineage>
</organism>
<evidence type="ECO:0000256" key="6">
    <source>
        <dbReference type="ARBA" id="ARBA00022839"/>
    </source>
</evidence>
<keyword evidence="19" id="KW-1185">Reference proteome</keyword>
<dbReference type="PROSITE" id="PS50042">
    <property type="entry name" value="CNMP_BINDING_3"/>
    <property type="match status" value="1"/>
</dbReference>
<dbReference type="EC" id="5.6.2.4" evidence="12"/>
<dbReference type="InterPro" id="IPR027417">
    <property type="entry name" value="P-loop_NTPase"/>
</dbReference>
<feature type="binding site" evidence="14">
    <location>
        <begin position="12"/>
        <end position="19"/>
    </location>
    <ligand>
        <name>ATP</name>
        <dbReference type="ChEBI" id="CHEBI:30616"/>
    </ligand>
</feature>
<evidence type="ECO:0000256" key="3">
    <source>
        <dbReference type="ARBA" id="ARBA00022763"/>
    </source>
</evidence>
<keyword evidence="8" id="KW-0238">DNA-binding</keyword>
<proteinExistence type="predicted"/>
<keyword evidence="2 14" id="KW-0547">Nucleotide-binding</keyword>
<keyword evidence="4 14" id="KW-0378">Hydrolase</keyword>
<gene>
    <name evidence="18" type="ORF">GCM10010832_14160</name>
</gene>
<evidence type="ECO:0000256" key="12">
    <source>
        <dbReference type="ARBA" id="ARBA00034808"/>
    </source>
</evidence>
<evidence type="ECO:0000259" key="15">
    <source>
        <dbReference type="PROSITE" id="PS50042"/>
    </source>
</evidence>
<dbReference type="InterPro" id="IPR011604">
    <property type="entry name" value="PDDEXK-like_dom_sf"/>
</dbReference>
<dbReference type="InterPro" id="IPR000212">
    <property type="entry name" value="DNA_helicase_UvrD/REP"/>
</dbReference>
<feature type="domain" description="Cyclic nucleotide-binding" evidence="15">
    <location>
        <begin position="769"/>
        <end position="813"/>
    </location>
</feature>
<evidence type="ECO:0000256" key="10">
    <source>
        <dbReference type="ARBA" id="ARBA00023235"/>
    </source>
</evidence>
<evidence type="ECO:0000313" key="19">
    <source>
        <dbReference type="Proteomes" id="UP000599179"/>
    </source>
</evidence>
<keyword evidence="3" id="KW-0227">DNA damage</keyword>
<evidence type="ECO:0000256" key="14">
    <source>
        <dbReference type="PROSITE-ProRule" id="PRU00560"/>
    </source>
</evidence>
<dbReference type="Gene3D" id="1.10.3170.10">
    <property type="entry name" value="Recbcd, chain B, domain 2"/>
    <property type="match status" value="1"/>
</dbReference>
<dbReference type="Pfam" id="PF12705">
    <property type="entry name" value="PDDEXK_1"/>
    <property type="match status" value="1"/>
</dbReference>
<keyword evidence="5 14" id="KW-0347">Helicase</keyword>
<dbReference type="Pfam" id="PF13361">
    <property type="entry name" value="UvrD_C"/>
    <property type="match status" value="2"/>
</dbReference>
<evidence type="ECO:0000256" key="5">
    <source>
        <dbReference type="ARBA" id="ARBA00022806"/>
    </source>
</evidence>
<dbReference type="InterPro" id="IPR038726">
    <property type="entry name" value="PDDEXK_AddAB-type"/>
</dbReference>
<evidence type="ECO:0000313" key="18">
    <source>
        <dbReference type="EMBL" id="GGE35175.1"/>
    </source>
</evidence>
<comment type="caution">
    <text evidence="18">The sequence shown here is derived from an EMBL/GenBank/DDBJ whole genome shotgun (WGS) entry which is preliminary data.</text>
</comment>
<keyword evidence="10" id="KW-0413">Isomerase</keyword>
<dbReference type="SUPFAM" id="SSF52540">
    <property type="entry name" value="P-loop containing nucleoside triphosphate hydrolases"/>
    <property type="match status" value="1"/>
</dbReference>
<evidence type="ECO:0000256" key="8">
    <source>
        <dbReference type="ARBA" id="ARBA00023125"/>
    </source>
</evidence>
<evidence type="ECO:0000256" key="13">
    <source>
        <dbReference type="ARBA" id="ARBA00048988"/>
    </source>
</evidence>
<evidence type="ECO:0000256" key="9">
    <source>
        <dbReference type="ARBA" id="ARBA00023204"/>
    </source>
</evidence>
<dbReference type="PROSITE" id="PS51217">
    <property type="entry name" value="UVRD_HELICASE_CTER"/>
    <property type="match status" value="1"/>
</dbReference>
<dbReference type="EMBL" id="BMGM01000005">
    <property type="protein sequence ID" value="GGE35175.1"/>
    <property type="molecule type" value="Genomic_DNA"/>
</dbReference>
<evidence type="ECO:0000256" key="7">
    <source>
        <dbReference type="ARBA" id="ARBA00022840"/>
    </source>
</evidence>
<dbReference type="PANTHER" id="PTHR11070:SF67">
    <property type="entry name" value="DNA 3'-5' HELICASE"/>
    <property type="match status" value="1"/>
</dbReference>
<dbReference type="Gene3D" id="3.40.50.300">
    <property type="entry name" value="P-loop containing nucleotide triphosphate hydrolases"/>
    <property type="match status" value="3"/>
</dbReference>